<keyword evidence="1" id="KW-0833">Ubl conjugation pathway</keyword>
<evidence type="ECO:0000256" key="1">
    <source>
        <dbReference type="ARBA" id="ARBA00022786"/>
    </source>
</evidence>
<dbReference type="PROSITE" id="PS50127">
    <property type="entry name" value="UBC_2"/>
    <property type="match status" value="1"/>
</dbReference>
<feature type="domain" description="UBC core" evidence="4">
    <location>
        <begin position="1"/>
        <end position="148"/>
    </location>
</feature>
<proteinExistence type="predicted"/>
<evidence type="ECO:0000256" key="2">
    <source>
        <dbReference type="SAM" id="MobiDB-lite"/>
    </source>
</evidence>
<reference evidence="5" key="2">
    <citation type="journal article" date="2020" name="Nat. Commun.">
        <title>Large-scale genome sequencing of mycorrhizal fungi provides insights into the early evolution of symbiotic traits.</title>
        <authorList>
            <person name="Miyauchi S."/>
            <person name="Kiss E."/>
            <person name="Kuo A."/>
            <person name="Drula E."/>
            <person name="Kohler A."/>
            <person name="Sanchez-Garcia M."/>
            <person name="Morin E."/>
            <person name="Andreopoulos B."/>
            <person name="Barry K.W."/>
            <person name="Bonito G."/>
            <person name="Buee M."/>
            <person name="Carver A."/>
            <person name="Chen C."/>
            <person name="Cichocki N."/>
            <person name="Clum A."/>
            <person name="Culley D."/>
            <person name="Crous P.W."/>
            <person name="Fauchery L."/>
            <person name="Girlanda M."/>
            <person name="Hayes R.D."/>
            <person name="Keri Z."/>
            <person name="LaButti K."/>
            <person name="Lipzen A."/>
            <person name="Lombard V."/>
            <person name="Magnuson J."/>
            <person name="Maillard F."/>
            <person name="Murat C."/>
            <person name="Nolan M."/>
            <person name="Ohm R.A."/>
            <person name="Pangilinan J."/>
            <person name="Pereira M.F."/>
            <person name="Perotto S."/>
            <person name="Peter M."/>
            <person name="Pfister S."/>
            <person name="Riley R."/>
            <person name="Sitrit Y."/>
            <person name="Stielow J.B."/>
            <person name="Szollosi G."/>
            <person name="Zifcakova L."/>
            <person name="Stursova M."/>
            <person name="Spatafora J.W."/>
            <person name="Tedersoo L."/>
            <person name="Vaario L.M."/>
            <person name="Yamada A."/>
            <person name="Yan M."/>
            <person name="Wang P."/>
            <person name="Xu J."/>
            <person name="Bruns T."/>
            <person name="Baldrian P."/>
            <person name="Vilgalys R."/>
            <person name="Dunand C."/>
            <person name="Henrissat B."/>
            <person name="Grigoriev I.V."/>
            <person name="Hibbett D."/>
            <person name="Nagy L.G."/>
            <person name="Martin F.M."/>
        </authorList>
    </citation>
    <scope>NUCLEOTIDE SEQUENCE</scope>
    <source>
        <strain evidence="5">BED1</strain>
    </source>
</reference>
<organism evidence="5 6">
    <name type="scientific">Boletus edulis BED1</name>
    <dbReference type="NCBI Taxonomy" id="1328754"/>
    <lineage>
        <taxon>Eukaryota</taxon>
        <taxon>Fungi</taxon>
        <taxon>Dikarya</taxon>
        <taxon>Basidiomycota</taxon>
        <taxon>Agaricomycotina</taxon>
        <taxon>Agaricomycetes</taxon>
        <taxon>Agaricomycetidae</taxon>
        <taxon>Boletales</taxon>
        <taxon>Boletineae</taxon>
        <taxon>Boletaceae</taxon>
        <taxon>Boletoideae</taxon>
        <taxon>Boletus</taxon>
    </lineage>
</organism>
<evidence type="ECO:0000313" key="5">
    <source>
        <dbReference type="EMBL" id="KAF8448035.1"/>
    </source>
</evidence>
<feature type="compositionally biased region" description="Pro residues" evidence="2">
    <location>
        <begin position="179"/>
        <end position="194"/>
    </location>
</feature>
<dbReference type="SUPFAM" id="SSF54495">
    <property type="entry name" value="UBC-like"/>
    <property type="match status" value="1"/>
</dbReference>
<feature type="transmembrane region" description="Helical" evidence="3">
    <location>
        <begin position="247"/>
        <end position="265"/>
    </location>
</feature>
<dbReference type="FunFam" id="3.10.110.10:FF:000086">
    <property type="entry name" value="Ubiquitin-conjugating enzyme E2 J1"/>
    <property type="match status" value="1"/>
</dbReference>
<dbReference type="AlphaFoldDB" id="A0AAD4C405"/>
<dbReference type="EMBL" id="WHUW01000004">
    <property type="protein sequence ID" value="KAF8448035.1"/>
    <property type="molecule type" value="Genomic_DNA"/>
</dbReference>
<dbReference type="InterPro" id="IPR000608">
    <property type="entry name" value="UBC"/>
</dbReference>
<reference evidence="5" key="1">
    <citation type="submission" date="2019-10" db="EMBL/GenBank/DDBJ databases">
        <authorList>
            <consortium name="DOE Joint Genome Institute"/>
            <person name="Kuo A."/>
            <person name="Miyauchi S."/>
            <person name="Kiss E."/>
            <person name="Drula E."/>
            <person name="Kohler A."/>
            <person name="Sanchez-Garcia M."/>
            <person name="Andreopoulos B."/>
            <person name="Barry K.W."/>
            <person name="Bonito G."/>
            <person name="Buee M."/>
            <person name="Carver A."/>
            <person name="Chen C."/>
            <person name="Cichocki N."/>
            <person name="Clum A."/>
            <person name="Culley D."/>
            <person name="Crous P.W."/>
            <person name="Fauchery L."/>
            <person name="Girlanda M."/>
            <person name="Hayes R."/>
            <person name="Keri Z."/>
            <person name="LaButti K."/>
            <person name="Lipzen A."/>
            <person name="Lombard V."/>
            <person name="Magnuson J."/>
            <person name="Maillard F."/>
            <person name="Morin E."/>
            <person name="Murat C."/>
            <person name="Nolan M."/>
            <person name="Ohm R."/>
            <person name="Pangilinan J."/>
            <person name="Pereira M."/>
            <person name="Perotto S."/>
            <person name="Peter M."/>
            <person name="Riley R."/>
            <person name="Sitrit Y."/>
            <person name="Stielow B."/>
            <person name="Szollosi G."/>
            <person name="Zifcakova L."/>
            <person name="Stursova M."/>
            <person name="Spatafora J.W."/>
            <person name="Tedersoo L."/>
            <person name="Vaario L.-M."/>
            <person name="Yamada A."/>
            <person name="Yan M."/>
            <person name="Wang P."/>
            <person name="Xu J."/>
            <person name="Bruns T."/>
            <person name="Baldrian P."/>
            <person name="Vilgalys R."/>
            <person name="Henrissat B."/>
            <person name="Grigoriev I.V."/>
            <person name="Hibbett D."/>
            <person name="Nagy L.G."/>
            <person name="Martin F.M."/>
        </authorList>
    </citation>
    <scope>NUCLEOTIDE SEQUENCE</scope>
    <source>
        <strain evidence="5">BED1</strain>
    </source>
</reference>
<dbReference type="Gene3D" id="3.10.110.10">
    <property type="entry name" value="Ubiquitin Conjugating Enzyme"/>
    <property type="match status" value="1"/>
</dbReference>
<dbReference type="CDD" id="cd23799">
    <property type="entry name" value="UBCc_UBE2J"/>
    <property type="match status" value="1"/>
</dbReference>
<keyword evidence="3" id="KW-0472">Membrane</keyword>
<sequence length="269" mass="29856">MQEARELANDPCTDYHAEPLEDDIFEWHCTIRGPSGTEFEGGLYHFRILLPAEYPFRPPSLMMLTPNGRFELNTKICISFTSYHEEEWQPAWGVRTAILGLQGFFPLKGSAANGVGSVEYPVSERKRLALISREWVCPKCQQTNLECLPDPLQHATTTLNEPMGLRGLSRAPDQLEPPVSRPPPTPLPPAPERSPVPETTISDPDQAAISTLVTESRSSIVGEQDRTPSGTEAIRGSQLPVYHRPPLLLDTAICLLLVLVVALLCRRVL</sequence>
<keyword evidence="6" id="KW-1185">Reference proteome</keyword>
<evidence type="ECO:0000256" key="3">
    <source>
        <dbReference type="SAM" id="Phobius"/>
    </source>
</evidence>
<dbReference type="Proteomes" id="UP001194468">
    <property type="component" value="Unassembled WGS sequence"/>
</dbReference>
<dbReference type="PANTHER" id="PTHR24067">
    <property type="entry name" value="UBIQUITIN-CONJUGATING ENZYME E2"/>
    <property type="match status" value="1"/>
</dbReference>
<comment type="caution">
    <text evidence="5">The sequence shown here is derived from an EMBL/GenBank/DDBJ whole genome shotgun (WGS) entry which is preliminary data.</text>
</comment>
<dbReference type="InterPro" id="IPR016135">
    <property type="entry name" value="UBQ-conjugating_enzyme/RWD"/>
</dbReference>
<name>A0AAD4C405_BOLED</name>
<dbReference type="SMART" id="SM00212">
    <property type="entry name" value="UBCc"/>
    <property type="match status" value="1"/>
</dbReference>
<feature type="region of interest" description="Disordered" evidence="2">
    <location>
        <begin position="163"/>
        <end position="233"/>
    </location>
</feature>
<feature type="compositionally biased region" description="Polar residues" evidence="2">
    <location>
        <begin position="197"/>
        <end position="221"/>
    </location>
</feature>
<protein>
    <submittedName>
        <fullName evidence="5">Ubiquitin-conjugating enzyme/RWD-like protein</fullName>
    </submittedName>
</protein>
<dbReference type="Pfam" id="PF00179">
    <property type="entry name" value="UQ_con"/>
    <property type="match status" value="1"/>
</dbReference>
<evidence type="ECO:0000313" key="6">
    <source>
        <dbReference type="Proteomes" id="UP001194468"/>
    </source>
</evidence>
<evidence type="ECO:0000259" key="4">
    <source>
        <dbReference type="PROSITE" id="PS50127"/>
    </source>
</evidence>
<accession>A0AAD4C405</accession>
<keyword evidence="3" id="KW-0812">Transmembrane</keyword>
<keyword evidence="3" id="KW-1133">Transmembrane helix</keyword>
<dbReference type="InterPro" id="IPR050113">
    <property type="entry name" value="Ub_conjugating_enzyme"/>
</dbReference>
<gene>
    <name evidence="5" type="ORF">L210DRAFT_3527723</name>
</gene>